<accession>A0A8C5CC56</accession>
<reference evidence="3" key="2">
    <citation type="submission" date="2025-09" db="UniProtKB">
        <authorList>
            <consortium name="Ensembl"/>
        </authorList>
    </citation>
    <scope>IDENTIFICATION</scope>
</reference>
<evidence type="ECO:0000259" key="2">
    <source>
        <dbReference type="Pfam" id="PF05347"/>
    </source>
</evidence>
<dbReference type="InterPro" id="IPR051522">
    <property type="entry name" value="ISC_assembly_LYR"/>
</dbReference>
<organism evidence="3 4">
    <name type="scientific">Gadus morhua</name>
    <name type="common">Atlantic cod</name>
    <dbReference type="NCBI Taxonomy" id="8049"/>
    <lineage>
        <taxon>Eukaryota</taxon>
        <taxon>Metazoa</taxon>
        <taxon>Chordata</taxon>
        <taxon>Craniata</taxon>
        <taxon>Vertebrata</taxon>
        <taxon>Euteleostomi</taxon>
        <taxon>Actinopterygii</taxon>
        <taxon>Neopterygii</taxon>
        <taxon>Teleostei</taxon>
        <taxon>Neoteleostei</taxon>
        <taxon>Acanthomorphata</taxon>
        <taxon>Zeiogadaria</taxon>
        <taxon>Gadariae</taxon>
        <taxon>Gadiformes</taxon>
        <taxon>Gadoidei</taxon>
        <taxon>Gadidae</taxon>
        <taxon>Gadus</taxon>
    </lineage>
</organism>
<dbReference type="CDD" id="cd20264">
    <property type="entry name" value="Complex1_LYR_LYRM4"/>
    <property type="match status" value="1"/>
</dbReference>
<dbReference type="GO" id="GO:0005739">
    <property type="term" value="C:mitochondrion"/>
    <property type="evidence" value="ECO:0007669"/>
    <property type="project" value="TreeGrafter"/>
</dbReference>
<name>A0A8C5CC56_GADMO</name>
<evidence type="ECO:0000256" key="1">
    <source>
        <dbReference type="ARBA" id="ARBA00009508"/>
    </source>
</evidence>
<dbReference type="Pfam" id="PF05347">
    <property type="entry name" value="Complex1_LYR"/>
    <property type="match status" value="1"/>
</dbReference>
<proteinExistence type="inferred from homology"/>
<dbReference type="PANTHER" id="PTHR13166:SF7">
    <property type="entry name" value="LYR MOTIF-CONTAINING PROTEIN 4"/>
    <property type="match status" value="1"/>
</dbReference>
<dbReference type="GO" id="GO:0016226">
    <property type="term" value="P:iron-sulfur cluster assembly"/>
    <property type="evidence" value="ECO:0007669"/>
    <property type="project" value="InterPro"/>
</dbReference>
<dbReference type="Ensembl" id="ENSGMOT00000037763.1">
    <property type="protein sequence ID" value="ENSGMOP00000056268.1"/>
    <property type="gene ID" value="ENSGMOG00000017921.2"/>
</dbReference>
<keyword evidence="4" id="KW-1185">Reference proteome</keyword>
<comment type="similarity">
    <text evidence="1">Belongs to the complex I LYR family.</text>
</comment>
<sequence>MCAFNMATKTQVLSLYRMLLRESKQFPSYNYRTYALQRIKDAFRANRRIEDPKMVAKLAEEGHKTLALIKRQVKLRHTHLYTHTRIHTCIHLSTQIKLHVRYVNHVHRLVGPKL</sequence>
<feature type="domain" description="Complex 1 LYR protein" evidence="2">
    <location>
        <begin position="11"/>
        <end position="67"/>
    </location>
</feature>
<evidence type="ECO:0000313" key="3">
    <source>
        <dbReference type="Ensembl" id="ENSGMOP00000056268.1"/>
    </source>
</evidence>
<dbReference type="PANTHER" id="PTHR13166">
    <property type="entry name" value="PROTEIN C6ORF149"/>
    <property type="match status" value="1"/>
</dbReference>
<dbReference type="GeneTree" id="ENSGT00940000168147"/>
<dbReference type="InterPro" id="IPR045297">
    <property type="entry name" value="Complex1_LYR_LYRM4"/>
</dbReference>
<dbReference type="GO" id="GO:1990221">
    <property type="term" value="C:L-cysteine desulfurase complex"/>
    <property type="evidence" value="ECO:0007669"/>
    <property type="project" value="TreeGrafter"/>
</dbReference>
<protein>
    <recommendedName>
        <fullName evidence="2">Complex 1 LYR protein domain-containing protein</fullName>
    </recommendedName>
</protein>
<dbReference type="InterPro" id="IPR008011">
    <property type="entry name" value="Complex1_LYR_dom"/>
</dbReference>
<reference evidence="3" key="1">
    <citation type="submission" date="2025-08" db="UniProtKB">
        <authorList>
            <consortium name="Ensembl"/>
        </authorList>
    </citation>
    <scope>IDENTIFICATION</scope>
</reference>
<evidence type="ECO:0000313" key="4">
    <source>
        <dbReference type="Proteomes" id="UP000694546"/>
    </source>
</evidence>
<dbReference type="Proteomes" id="UP000694546">
    <property type="component" value="Chromosome 23"/>
</dbReference>
<dbReference type="AlphaFoldDB" id="A0A8C5CC56"/>